<dbReference type="PROSITE" id="PS51892">
    <property type="entry name" value="SUBTILASE"/>
    <property type="match status" value="1"/>
</dbReference>
<dbReference type="InterPro" id="IPR050131">
    <property type="entry name" value="Peptidase_S8_subtilisin-like"/>
</dbReference>
<dbReference type="GO" id="GO:0006508">
    <property type="term" value="P:proteolysis"/>
    <property type="evidence" value="ECO:0007669"/>
    <property type="project" value="UniProtKB-KW"/>
</dbReference>
<dbReference type="InterPro" id="IPR023828">
    <property type="entry name" value="Peptidase_S8_Ser-AS"/>
</dbReference>
<evidence type="ECO:0000256" key="5">
    <source>
        <dbReference type="PROSITE-ProRule" id="PRU01240"/>
    </source>
</evidence>
<feature type="chain" id="PRO_5011602855" evidence="6">
    <location>
        <begin position="24"/>
        <end position="540"/>
    </location>
</feature>
<keyword evidence="2 5" id="KW-0645">Protease</keyword>
<dbReference type="InterPro" id="IPR036852">
    <property type="entry name" value="Peptidase_S8/S53_dom_sf"/>
</dbReference>
<dbReference type="AlphaFoldDB" id="A0A1G6Q2W2"/>
<keyword evidence="9" id="KW-1185">Reference proteome</keyword>
<dbReference type="Proteomes" id="UP000199452">
    <property type="component" value="Unassembled WGS sequence"/>
</dbReference>
<dbReference type="InterPro" id="IPR000209">
    <property type="entry name" value="Peptidase_S8/S53_dom"/>
</dbReference>
<comment type="similarity">
    <text evidence="1 5">Belongs to the peptidase S8 family.</text>
</comment>
<feature type="active site" description="Charge relay system" evidence="5">
    <location>
        <position position="169"/>
    </location>
</feature>
<evidence type="ECO:0000313" key="9">
    <source>
        <dbReference type="Proteomes" id="UP000199452"/>
    </source>
</evidence>
<dbReference type="PANTHER" id="PTHR43806:SF67">
    <property type="entry name" value="EGF-LIKE DOMAIN-CONTAINING PROTEIN"/>
    <property type="match status" value="1"/>
</dbReference>
<feature type="active site" description="Charge relay system" evidence="5">
    <location>
        <position position="209"/>
    </location>
</feature>
<dbReference type="Gene3D" id="3.40.50.200">
    <property type="entry name" value="Peptidase S8/S53 domain"/>
    <property type="match status" value="1"/>
</dbReference>
<evidence type="ECO:0000256" key="3">
    <source>
        <dbReference type="ARBA" id="ARBA00022801"/>
    </source>
</evidence>
<name>A0A1G6Q2W2_9BACT</name>
<feature type="active site" description="Charge relay system" evidence="5">
    <location>
        <position position="381"/>
    </location>
</feature>
<accession>A0A1G6Q2W2</accession>
<evidence type="ECO:0000259" key="7">
    <source>
        <dbReference type="Pfam" id="PF00082"/>
    </source>
</evidence>
<dbReference type="OrthoDB" id="9792152at2"/>
<feature type="signal peptide" evidence="6">
    <location>
        <begin position="1"/>
        <end position="23"/>
    </location>
</feature>
<evidence type="ECO:0000313" key="8">
    <source>
        <dbReference type="EMBL" id="SDC86693.1"/>
    </source>
</evidence>
<dbReference type="RefSeq" id="WP_092439825.1">
    <property type="nucleotide sequence ID" value="NZ_FMYP01000057.1"/>
</dbReference>
<sequence length="540" mass="59972">MYPLRKLLAILGFTMMVLPFANAQSRYWIQLTDKRGTTFDPNTYFDRVQHEVAGDSTNFPLNESYLQQIKKVTGNIGRTSRWLNAVALSANKRELKALAKLPFVKDITPITGNYVHAEFDDHTNGSSDKLTEIYDILNRQTQRMGARYFTLMDSSIVINGKGIRIAVFDGGFPGVNTQEVFSHIRNENRIIATWDFTKNNENVYRGISHGTNVLSCIAGIHEGTAMGMATGAEFLLAITEVNSEPFSEEENWLAAVEWAHKNGADIISSSLGYTFNRYFPTDMDGKKTFVARAATLAARKGMLVINAAGNDGDSDWKVLGTPADADSILTVGGVSPDNNLHIDFSSYGPTADGRMKPNVSAFGKAVVAKPKGGVQIAYGTSFATPLISGFVACAWQINRNKSAMEMLKLIEQSGDLYPYFDYAHGYGVPQANFFIDSLKEPESTFDLYEDDTYYNVFVPAGYVKLLSGYNTTILFYNIENEKGVLTEYGAVRVYQEKALSLFKKSFKKGYKLNIKYLNYSGTFNLGDKEEVGPTKVVMHQ</sequence>
<keyword evidence="4 5" id="KW-0720">Serine protease</keyword>
<protein>
    <submittedName>
        <fullName evidence="8">Serine protease, subtilisin family</fullName>
    </submittedName>
</protein>
<dbReference type="PRINTS" id="PR00723">
    <property type="entry name" value="SUBTILISIN"/>
</dbReference>
<feature type="domain" description="Peptidase S8/S53" evidence="7">
    <location>
        <begin position="160"/>
        <end position="427"/>
    </location>
</feature>
<reference evidence="8 9" key="1">
    <citation type="submission" date="2016-09" db="EMBL/GenBank/DDBJ databases">
        <authorList>
            <person name="Capua I."/>
            <person name="De Benedictis P."/>
            <person name="Joannis T."/>
            <person name="Lombin L.H."/>
            <person name="Cattoli G."/>
        </authorList>
    </citation>
    <scope>NUCLEOTIDE SEQUENCE [LARGE SCALE GENOMIC DNA]</scope>
    <source>
        <strain evidence="8 9">A7P-90m</strain>
    </source>
</reference>
<dbReference type="Pfam" id="PF00082">
    <property type="entry name" value="Peptidase_S8"/>
    <property type="match status" value="1"/>
</dbReference>
<dbReference type="STRING" id="1640674.SAMN05216323_105721"/>
<dbReference type="PROSITE" id="PS00138">
    <property type="entry name" value="SUBTILASE_SER"/>
    <property type="match status" value="1"/>
</dbReference>
<keyword evidence="3 5" id="KW-0378">Hydrolase</keyword>
<evidence type="ECO:0000256" key="6">
    <source>
        <dbReference type="SAM" id="SignalP"/>
    </source>
</evidence>
<keyword evidence="6" id="KW-0732">Signal</keyword>
<dbReference type="GO" id="GO:0004252">
    <property type="term" value="F:serine-type endopeptidase activity"/>
    <property type="evidence" value="ECO:0007669"/>
    <property type="project" value="UniProtKB-UniRule"/>
</dbReference>
<gene>
    <name evidence="8" type="ORF">SAMN05216323_105721</name>
</gene>
<dbReference type="PANTHER" id="PTHR43806">
    <property type="entry name" value="PEPTIDASE S8"/>
    <property type="match status" value="1"/>
</dbReference>
<dbReference type="EMBL" id="FMYP01000057">
    <property type="protein sequence ID" value="SDC86693.1"/>
    <property type="molecule type" value="Genomic_DNA"/>
</dbReference>
<dbReference type="SUPFAM" id="SSF52743">
    <property type="entry name" value="Subtilisin-like"/>
    <property type="match status" value="1"/>
</dbReference>
<proteinExistence type="inferred from homology"/>
<evidence type="ECO:0000256" key="1">
    <source>
        <dbReference type="ARBA" id="ARBA00011073"/>
    </source>
</evidence>
<organism evidence="8 9">
    <name type="scientific">Williamwhitmania taraxaci</name>
    <dbReference type="NCBI Taxonomy" id="1640674"/>
    <lineage>
        <taxon>Bacteria</taxon>
        <taxon>Pseudomonadati</taxon>
        <taxon>Bacteroidota</taxon>
        <taxon>Bacteroidia</taxon>
        <taxon>Bacteroidales</taxon>
        <taxon>Williamwhitmaniaceae</taxon>
        <taxon>Williamwhitmania</taxon>
    </lineage>
</organism>
<dbReference type="InterPro" id="IPR015500">
    <property type="entry name" value="Peptidase_S8_subtilisin-rel"/>
</dbReference>
<evidence type="ECO:0000256" key="2">
    <source>
        <dbReference type="ARBA" id="ARBA00022670"/>
    </source>
</evidence>
<evidence type="ECO:0000256" key="4">
    <source>
        <dbReference type="ARBA" id="ARBA00022825"/>
    </source>
</evidence>